<dbReference type="InterPro" id="IPR015590">
    <property type="entry name" value="Aldehyde_DH_dom"/>
</dbReference>
<dbReference type="OrthoDB" id="9762913at2"/>
<evidence type="ECO:0000256" key="6">
    <source>
        <dbReference type="PROSITE-ProRule" id="PRU10007"/>
    </source>
</evidence>
<dbReference type="InterPro" id="IPR016162">
    <property type="entry name" value="Ald_DH_N"/>
</dbReference>
<feature type="active site" evidence="5 6">
    <location>
        <position position="214"/>
    </location>
</feature>
<evidence type="ECO:0000313" key="9">
    <source>
        <dbReference type="EMBL" id="AZS29765.1"/>
    </source>
</evidence>
<keyword evidence="2 4" id="KW-0560">Oxidoreductase</keyword>
<evidence type="ECO:0000256" key="2">
    <source>
        <dbReference type="ARBA" id="ARBA00023002"/>
    </source>
</evidence>
<keyword evidence="3" id="KW-0520">NAD</keyword>
<protein>
    <recommendedName>
        <fullName evidence="4">Aldehyde dehydrogenase</fullName>
    </recommendedName>
</protein>
<gene>
    <name evidence="9" type="ORF">D8S85_09550</name>
</gene>
<dbReference type="PROSITE" id="PS00070">
    <property type="entry name" value="ALDEHYDE_DEHYDR_CYS"/>
    <property type="match status" value="1"/>
</dbReference>
<dbReference type="KEGG" id="buy:D8S85_09550"/>
<keyword evidence="10" id="KW-1185">Reference proteome</keyword>
<evidence type="ECO:0000256" key="4">
    <source>
        <dbReference type="PIRNR" id="PIRNR036492"/>
    </source>
</evidence>
<evidence type="ECO:0000313" key="10">
    <source>
        <dbReference type="Proteomes" id="UP000270673"/>
    </source>
</evidence>
<feature type="domain" description="Aldehyde dehydrogenase" evidence="8">
    <location>
        <begin position="26"/>
        <end position="432"/>
    </location>
</feature>
<sequence length="458" mass="51563">MVESENRKEKYTIPLREFFDKGTTRDVACRIERLKALRRAIIGQMKEINAALWSDLRKSEGEAYLTEIGMVLGEINYHVKHLRQWAKSRRQATPLAVWPSKSWIMYEPYGVVLIIAPWNYPFQLLLEPLIGAISAGNCVVLKPSPFAPATAEVIKKIVAAVFEPGYVSVFDGEGNVAELLLSERFDYIFFTGGSHFGQHVMEMAAKHLTPVTLELGGKSPCIVGRGANVEIAARRTAWGKFINAGQTCVAPDYVFVHENQRAEFVEAVRLTVKRFYGDRPCDSPDYPRIVHREGTERLANLIHASGQVVFGGEVNVEERYIAPTVLIDVEADSLIMREEIFGPILPVLTYREIDDVIRFVNKRDKPLALYYFGPKREAREVLSRTSSGGACVNDTIVHLANPRLPFGGVGMSGVGKYHGKASFELFSNLRSVVKSFTFFDNPFRYAPYKCLNLLKRFM</sequence>
<name>A0A3S9VT78_9BACT</name>
<reference evidence="9 10" key="1">
    <citation type="submission" date="2018-10" db="EMBL/GenBank/DDBJ databases">
        <title>Butyricimonas faecalis sp. nov., isolated from human faeces and emended description of the genus Butyricimonas.</title>
        <authorList>
            <person name="Le Roy T."/>
            <person name="Van der Smissen P."/>
            <person name="Paquot A."/>
            <person name="Delzenne N."/>
            <person name="Muccioli G."/>
            <person name="Collet J.-F."/>
            <person name="Cani P.D."/>
        </authorList>
    </citation>
    <scope>NUCLEOTIDE SEQUENCE [LARGE SCALE GENOMIC DNA]</scope>
    <source>
        <strain evidence="9 10">H184</strain>
    </source>
</reference>
<dbReference type="EMBL" id="CP032819">
    <property type="protein sequence ID" value="AZS29765.1"/>
    <property type="molecule type" value="Genomic_DNA"/>
</dbReference>
<dbReference type="InterPro" id="IPR016163">
    <property type="entry name" value="Ald_DH_C"/>
</dbReference>
<dbReference type="PIRSF" id="PIRSF036492">
    <property type="entry name" value="ALDH"/>
    <property type="match status" value="1"/>
</dbReference>
<accession>A0A3S9VT78</accession>
<dbReference type="InterPro" id="IPR029510">
    <property type="entry name" value="Ald_DH_CS_GLU"/>
</dbReference>
<dbReference type="PROSITE" id="PS00687">
    <property type="entry name" value="ALDEHYDE_DEHYDR_GLU"/>
    <property type="match status" value="1"/>
</dbReference>
<dbReference type="InterPro" id="IPR016160">
    <property type="entry name" value="Ald_DH_CS_CYS"/>
</dbReference>
<dbReference type="GO" id="GO:0004029">
    <property type="term" value="F:aldehyde dehydrogenase (NAD+) activity"/>
    <property type="evidence" value="ECO:0007669"/>
    <property type="project" value="TreeGrafter"/>
</dbReference>
<dbReference type="AlphaFoldDB" id="A0A3S9VT78"/>
<feature type="active site" evidence="5">
    <location>
        <position position="248"/>
    </location>
</feature>
<evidence type="ECO:0000256" key="1">
    <source>
        <dbReference type="ARBA" id="ARBA00009986"/>
    </source>
</evidence>
<dbReference type="GO" id="GO:0006081">
    <property type="term" value="P:aldehyde metabolic process"/>
    <property type="evidence" value="ECO:0007669"/>
    <property type="project" value="InterPro"/>
</dbReference>
<evidence type="ECO:0000256" key="5">
    <source>
        <dbReference type="PIRSR" id="PIRSR036492-1"/>
    </source>
</evidence>
<evidence type="ECO:0000256" key="7">
    <source>
        <dbReference type="RuleBase" id="RU003345"/>
    </source>
</evidence>
<dbReference type="Pfam" id="PF00171">
    <property type="entry name" value="Aldedh"/>
    <property type="match status" value="1"/>
</dbReference>
<dbReference type="FunFam" id="3.40.605.10:FF:000004">
    <property type="entry name" value="Aldehyde dehydrogenase"/>
    <property type="match status" value="1"/>
</dbReference>
<dbReference type="Proteomes" id="UP000270673">
    <property type="component" value="Chromosome"/>
</dbReference>
<dbReference type="GO" id="GO:0005737">
    <property type="term" value="C:cytoplasm"/>
    <property type="evidence" value="ECO:0007669"/>
    <property type="project" value="TreeGrafter"/>
</dbReference>
<evidence type="ECO:0000259" key="8">
    <source>
        <dbReference type="Pfam" id="PF00171"/>
    </source>
</evidence>
<dbReference type="SUPFAM" id="SSF53720">
    <property type="entry name" value="ALDH-like"/>
    <property type="match status" value="1"/>
</dbReference>
<dbReference type="PANTHER" id="PTHR43570">
    <property type="entry name" value="ALDEHYDE DEHYDROGENASE"/>
    <property type="match status" value="1"/>
</dbReference>
<dbReference type="CDD" id="cd07136">
    <property type="entry name" value="ALDH_YwdH-P39616"/>
    <property type="match status" value="1"/>
</dbReference>
<dbReference type="FunFam" id="3.40.309.10:FF:000003">
    <property type="entry name" value="Aldehyde dehydrogenase"/>
    <property type="match status" value="1"/>
</dbReference>
<dbReference type="Gene3D" id="3.40.605.10">
    <property type="entry name" value="Aldehyde Dehydrogenase, Chain A, domain 1"/>
    <property type="match status" value="1"/>
</dbReference>
<proteinExistence type="inferred from homology"/>
<dbReference type="Gene3D" id="3.40.309.10">
    <property type="entry name" value="Aldehyde Dehydrogenase, Chain A, domain 2"/>
    <property type="match status" value="1"/>
</dbReference>
<evidence type="ECO:0000256" key="3">
    <source>
        <dbReference type="ARBA" id="ARBA00023027"/>
    </source>
</evidence>
<dbReference type="InterPro" id="IPR012394">
    <property type="entry name" value="Aldehyde_DH_NAD(P)"/>
</dbReference>
<dbReference type="RefSeq" id="WP_106480504.1">
    <property type="nucleotide sequence ID" value="NZ_CP032819.1"/>
</dbReference>
<dbReference type="PANTHER" id="PTHR43570:SF16">
    <property type="entry name" value="ALDEHYDE DEHYDROGENASE TYPE III, ISOFORM Q"/>
    <property type="match status" value="1"/>
</dbReference>
<organism evidence="9 10">
    <name type="scientific">Butyricimonas faecalis</name>
    <dbReference type="NCBI Taxonomy" id="2093856"/>
    <lineage>
        <taxon>Bacteria</taxon>
        <taxon>Pseudomonadati</taxon>
        <taxon>Bacteroidota</taxon>
        <taxon>Bacteroidia</taxon>
        <taxon>Bacteroidales</taxon>
        <taxon>Odoribacteraceae</taxon>
        <taxon>Butyricimonas</taxon>
    </lineage>
</organism>
<comment type="similarity">
    <text evidence="1 4 7">Belongs to the aldehyde dehydrogenase family.</text>
</comment>
<dbReference type="InterPro" id="IPR016161">
    <property type="entry name" value="Ald_DH/histidinol_DH"/>
</dbReference>